<dbReference type="PANTHER" id="PTHR11102:SF160">
    <property type="entry name" value="ERAD-ASSOCIATED E3 UBIQUITIN-PROTEIN LIGASE COMPONENT HRD3"/>
    <property type="match status" value="1"/>
</dbReference>
<dbReference type="AlphaFoldDB" id="C1MPY1"/>
<proteinExistence type="inferred from homology"/>
<dbReference type="GeneID" id="9683117"/>
<name>C1MPY1_MICPC</name>
<dbReference type="Gene3D" id="1.25.40.10">
    <property type="entry name" value="Tetratricopeptide repeat domain"/>
    <property type="match status" value="1"/>
</dbReference>
<dbReference type="STRING" id="564608.C1MPY1"/>
<dbReference type="InterPro" id="IPR011990">
    <property type="entry name" value="TPR-like_helical_dom_sf"/>
</dbReference>
<dbReference type="InterPro" id="IPR050767">
    <property type="entry name" value="Sel1_AlgK"/>
</dbReference>
<accession>C1MPY1</accession>
<dbReference type="EMBL" id="GG663738">
    <property type="protein sequence ID" value="EEH57978.1"/>
    <property type="molecule type" value="Genomic_DNA"/>
</dbReference>
<dbReference type="Pfam" id="PF08238">
    <property type="entry name" value="Sel1"/>
    <property type="match status" value="4"/>
</dbReference>
<dbReference type="RefSeq" id="XP_003058027.1">
    <property type="nucleotide sequence ID" value="XM_003057981.1"/>
</dbReference>
<gene>
    <name evidence="2" type="ORF">MICPUCDRAFT_57085</name>
</gene>
<dbReference type="KEGG" id="mpp:MICPUCDRAFT_57085"/>
<dbReference type="SMART" id="SM00671">
    <property type="entry name" value="SEL1"/>
    <property type="match status" value="3"/>
</dbReference>
<comment type="similarity">
    <text evidence="1">Belongs to the sel-1 family.</text>
</comment>
<sequence length="247" mass="27349">MRTRSSSGFNGIPENVAAVVFSHLGDDPRDRVALAQVSKVWRDAEKSDASLPGGSLRALFKRGERLYNCGPRAHAIIWWRLGADRGDVGAMYVIAHCYHGMQFIGGLSSDYNGVKQDHTKAFELWERASERGHADATHCLATSYELGLGVKVNETKGMELHVKAVELGSKDAAYYLGNVYLRNVRPPTGVALNKKEALKWFRVAVELGCNRSVYWMTGLEAELAATQTNTQNFESFDEDESMTESLS</sequence>
<dbReference type="InterPro" id="IPR006597">
    <property type="entry name" value="Sel1-like"/>
</dbReference>
<evidence type="ECO:0000313" key="3">
    <source>
        <dbReference type="Proteomes" id="UP000001876"/>
    </source>
</evidence>
<protein>
    <submittedName>
        <fullName evidence="2">Predicted protein</fullName>
    </submittedName>
</protein>
<dbReference type="PANTHER" id="PTHR11102">
    <property type="entry name" value="SEL-1-LIKE PROTEIN"/>
    <property type="match status" value="1"/>
</dbReference>
<evidence type="ECO:0000256" key="1">
    <source>
        <dbReference type="ARBA" id="ARBA00038101"/>
    </source>
</evidence>
<keyword evidence="3" id="KW-1185">Reference proteome</keyword>
<evidence type="ECO:0000313" key="2">
    <source>
        <dbReference type="EMBL" id="EEH57978.1"/>
    </source>
</evidence>
<dbReference type="InterPro" id="IPR036047">
    <property type="entry name" value="F-box-like_dom_sf"/>
</dbReference>
<dbReference type="SUPFAM" id="SSF81383">
    <property type="entry name" value="F-box domain"/>
    <property type="match status" value="1"/>
</dbReference>
<reference evidence="2 3" key="1">
    <citation type="journal article" date="2009" name="Science">
        <title>Green evolution and dynamic adaptations revealed by genomes of the marine picoeukaryotes Micromonas.</title>
        <authorList>
            <person name="Worden A.Z."/>
            <person name="Lee J.H."/>
            <person name="Mock T."/>
            <person name="Rouze P."/>
            <person name="Simmons M.P."/>
            <person name="Aerts A.L."/>
            <person name="Allen A.E."/>
            <person name="Cuvelier M.L."/>
            <person name="Derelle E."/>
            <person name="Everett M.V."/>
            <person name="Foulon E."/>
            <person name="Grimwood J."/>
            <person name="Gundlach H."/>
            <person name="Henrissat B."/>
            <person name="Napoli C."/>
            <person name="McDonald S.M."/>
            <person name="Parker M.S."/>
            <person name="Rombauts S."/>
            <person name="Salamov A."/>
            <person name="Von Dassow P."/>
            <person name="Badger J.H."/>
            <person name="Coutinho P.M."/>
            <person name="Demir E."/>
            <person name="Dubchak I."/>
            <person name="Gentemann C."/>
            <person name="Eikrem W."/>
            <person name="Gready J.E."/>
            <person name="John U."/>
            <person name="Lanier W."/>
            <person name="Lindquist E.A."/>
            <person name="Lucas S."/>
            <person name="Mayer K.F."/>
            <person name="Moreau H."/>
            <person name="Not F."/>
            <person name="Otillar R."/>
            <person name="Panaud O."/>
            <person name="Pangilinan J."/>
            <person name="Paulsen I."/>
            <person name="Piegu B."/>
            <person name="Poliakov A."/>
            <person name="Robbens S."/>
            <person name="Schmutz J."/>
            <person name="Toulza E."/>
            <person name="Wyss T."/>
            <person name="Zelensky A."/>
            <person name="Zhou K."/>
            <person name="Armbrust E.V."/>
            <person name="Bhattacharya D."/>
            <person name="Goodenough U.W."/>
            <person name="Van de Peer Y."/>
            <person name="Grigoriev I.V."/>
        </authorList>
    </citation>
    <scope>NUCLEOTIDE SEQUENCE [LARGE SCALE GENOMIC DNA]</scope>
    <source>
        <strain evidence="2 3">CCMP1545</strain>
    </source>
</reference>
<organism evidence="3">
    <name type="scientific">Micromonas pusilla (strain CCMP1545)</name>
    <name type="common">Picoplanktonic green alga</name>
    <dbReference type="NCBI Taxonomy" id="564608"/>
    <lineage>
        <taxon>Eukaryota</taxon>
        <taxon>Viridiplantae</taxon>
        <taxon>Chlorophyta</taxon>
        <taxon>Mamiellophyceae</taxon>
        <taxon>Mamiellales</taxon>
        <taxon>Mamiellaceae</taxon>
        <taxon>Micromonas</taxon>
    </lineage>
</organism>
<dbReference type="eggNOG" id="ENOG502SBK5">
    <property type="taxonomic scope" value="Eukaryota"/>
</dbReference>
<dbReference type="Proteomes" id="UP000001876">
    <property type="component" value="Unassembled WGS sequence"/>
</dbReference>
<dbReference type="SUPFAM" id="SSF81901">
    <property type="entry name" value="HCP-like"/>
    <property type="match status" value="1"/>
</dbReference>
<dbReference type="OrthoDB" id="272077at2759"/>